<evidence type="ECO:0000256" key="1">
    <source>
        <dbReference type="SAM" id="Phobius"/>
    </source>
</evidence>
<feature type="transmembrane region" description="Helical" evidence="1">
    <location>
        <begin position="92"/>
        <end position="113"/>
    </location>
</feature>
<protein>
    <submittedName>
        <fullName evidence="2">DUF6069 family protein</fullName>
    </submittedName>
</protein>
<feature type="transmembrane region" description="Helical" evidence="1">
    <location>
        <begin position="60"/>
        <end position="80"/>
    </location>
</feature>
<dbReference type="RefSeq" id="WP_394299529.1">
    <property type="nucleotide sequence ID" value="NZ_JBHMQT010000003.1"/>
</dbReference>
<feature type="transmembrane region" description="Helical" evidence="1">
    <location>
        <begin position="23"/>
        <end position="40"/>
    </location>
</feature>
<name>A0ABV6TYN7_9ACTN</name>
<keyword evidence="3" id="KW-1185">Reference proteome</keyword>
<keyword evidence="1" id="KW-1133">Transmembrane helix</keyword>
<feature type="transmembrane region" description="Helical" evidence="1">
    <location>
        <begin position="119"/>
        <end position="137"/>
    </location>
</feature>
<sequence length="143" mass="14046">MPSETTSTPTASGQVGRPVIRRVLIVAGATVAAVALWALAGPVAGVGLTVRLGGAVQPVGPGAVAGASLFAGLAAWALLASLERVMKRPGRTWTVIAVVVLLLSLTGPLGSAVGTASTVALSGIHLIVAAVLIPGMGRTARGR</sequence>
<keyword evidence="1" id="KW-0472">Membrane</keyword>
<accession>A0ABV6TYN7</accession>
<organism evidence="2 3">
    <name type="scientific">Sphaerimonospora cavernae</name>
    <dbReference type="NCBI Taxonomy" id="1740611"/>
    <lineage>
        <taxon>Bacteria</taxon>
        <taxon>Bacillati</taxon>
        <taxon>Actinomycetota</taxon>
        <taxon>Actinomycetes</taxon>
        <taxon>Streptosporangiales</taxon>
        <taxon>Streptosporangiaceae</taxon>
        <taxon>Sphaerimonospora</taxon>
    </lineage>
</organism>
<dbReference type="EMBL" id="JBHMQT010000003">
    <property type="protein sequence ID" value="MFC0861320.1"/>
    <property type="molecule type" value="Genomic_DNA"/>
</dbReference>
<dbReference type="Pfam" id="PF19545">
    <property type="entry name" value="DUF6069"/>
    <property type="match status" value="1"/>
</dbReference>
<reference evidence="2 3" key="1">
    <citation type="submission" date="2024-09" db="EMBL/GenBank/DDBJ databases">
        <authorList>
            <person name="Sun Q."/>
            <person name="Mori K."/>
        </authorList>
    </citation>
    <scope>NUCLEOTIDE SEQUENCE [LARGE SCALE GENOMIC DNA]</scope>
    <source>
        <strain evidence="2 3">TBRC 1851</strain>
    </source>
</reference>
<comment type="caution">
    <text evidence="2">The sequence shown here is derived from an EMBL/GenBank/DDBJ whole genome shotgun (WGS) entry which is preliminary data.</text>
</comment>
<evidence type="ECO:0000313" key="3">
    <source>
        <dbReference type="Proteomes" id="UP001589870"/>
    </source>
</evidence>
<dbReference type="Proteomes" id="UP001589870">
    <property type="component" value="Unassembled WGS sequence"/>
</dbReference>
<proteinExistence type="predicted"/>
<dbReference type="InterPro" id="IPR045713">
    <property type="entry name" value="DUF6069"/>
</dbReference>
<gene>
    <name evidence="2" type="ORF">ACFHYQ_03320</name>
</gene>
<keyword evidence="1" id="KW-0812">Transmembrane</keyword>
<evidence type="ECO:0000313" key="2">
    <source>
        <dbReference type="EMBL" id="MFC0861320.1"/>
    </source>
</evidence>